<name>A0A6N7XBY9_9ACTN</name>
<dbReference type="RefSeq" id="WP_154541557.1">
    <property type="nucleotide sequence ID" value="NZ_VUND01000002.1"/>
</dbReference>
<gene>
    <name evidence="1" type="ORF">FYJ69_07675</name>
</gene>
<evidence type="ECO:0000313" key="1">
    <source>
        <dbReference type="EMBL" id="MST60789.1"/>
    </source>
</evidence>
<reference evidence="1 2" key="1">
    <citation type="submission" date="2019-08" db="EMBL/GenBank/DDBJ databases">
        <title>In-depth cultivation of the pig gut microbiome towards novel bacterial diversity and tailored functional studies.</title>
        <authorList>
            <person name="Wylensek D."/>
            <person name="Hitch T.C.A."/>
            <person name="Clavel T."/>
        </authorList>
    </citation>
    <scope>NUCLEOTIDE SEQUENCE [LARGE SCALE GENOMIC DNA]</scope>
    <source>
        <strain evidence="1 2">WB01_CNA04</strain>
    </source>
</reference>
<protein>
    <submittedName>
        <fullName evidence="1">Uncharacterized protein</fullName>
    </submittedName>
</protein>
<comment type="caution">
    <text evidence="1">The sequence shown here is derived from an EMBL/GenBank/DDBJ whole genome shotgun (WGS) entry which is preliminary data.</text>
</comment>
<dbReference type="EMBL" id="VUND01000002">
    <property type="protein sequence ID" value="MST60789.1"/>
    <property type="molecule type" value="Genomic_DNA"/>
</dbReference>
<dbReference type="AlphaFoldDB" id="A0A6N7XBY9"/>
<proteinExistence type="predicted"/>
<accession>A0A6N7XBY9</accession>
<evidence type="ECO:0000313" key="2">
    <source>
        <dbReference type="Proteomes" id="UP000434342"/>
    </source>
</evidence>
<dbReference type="Proteomes" id="UP000434342">
    <property type="component" value="Unassembled WGS sequence"/>
</dbReference>
<organism evidence="1 2">
    <name type="scientific">Parafannyhessea umbonata</name>
    <dbReference type="NCBI Taxonomy" id="604330"/>
    <lineage>
        <taxon>Bacteria</taxon>
        <taxon>Bacillati</taxon>
        <taxon>Actinomycetota</taxon>
        <taxon>Coriobacteriia</taxon>
        <taxon>Coriobacteriales</taxon>
        <taxon>Atopobiaceae</taxon>
        <taxon>Parafannyhessea</taxon>
    </lineage>
</organism>
<sequence length="983" mass="106337">MSRRAATTNVIHWNNLVPPNLSQGDMVRMISDALALGPLTDADKGVLSRISRGATRTRFFCGSDSGRRSCTQIMELLLRSPLDPGTGLPYAPRDFPYQQAFAARWEEVVSGLAPEELDVFRRHLRTLLSDDRSGAAPDTSCEARRSTGAHLWSYGGDLSLPGLDLPAALGVRAAGPDEGACDEAPIGRDPFDGRSLPDLLATLSLVASTYYLWEHYDSPGCTAPVDHLASLILPSVGAGRLNASCAPNAALAGAQDARGGEGAGEQNLLEDDRIASAKLARARSLLAAGRYAEAYRSACDLLETCYFAQAKTRGDALYVLGCCCETDVAACPVPGAFLSVGDVFREAYFHGCGEARRQVTSPDILRAPGRADADQAADDFGTCIANCENDLTSLLRQTMPATTDLRVLTSFSGPSLSRSLDAGTHGGLRVVLLDDDLQRNVLDALAVLDLVQHGEAPGGAEADAPVTEVVVRCDEELASPVIDTALNLVRSSNPDALRTVRVFLVDDAHEAALGLLVRHPPFYRLTSKAIRESADDQTLHVVVLSSNADASLASWLVREAFALPVCGEGVTTKVSVLSPHASGLYAALGAKCPGMSPYSRLRPLGRAVRDDGEATGGEPPFTDDGLAPIELAYSDVDLSSPALTRALEGLEATGDLLYYVVDTGSDLGNLSLAAHVRETSVRCAVAAGRTRDYAATRPVIAVPCSDPSLASLGANLMVPKGEEHANQWFNNYGFVTFGSPEERYAWPNLGRDAIERAAECVHLVYCGTGPAADGRYEELDGYFGRLYQRDSSRACAASLPYRLFAAGVFPEAWYVQDAGAWWDADARRLLARAFEDRLRRSARGGRVERCLLLKELERFEHVRWRRHMQSRGWVGMCGRDGQPDPYQAVQCIRNGAPSHMVQIAKVHPCICSWDELEGLQRQLDYEYHASEYAGARDGEAPRPDERFARYRRRGEEFDLFQSLDAGMILATADVLRLAWFPVP</sequence>